<feature type="domain" description="Zinc knuckle CX2CX4HX4C" evidence="1">
    <location>
        <begin position="66"/>
        <end position="109"/>
    </location>
</feature>
<protein>
    <recommendedName>
        <fullName evidence="1">Zinc knuckle CX2CX4HX4C domain-containing protein</fullName>
    </recommendedName>
</protein>
<organism evidence="2 3">
    <name type="scientific">Handroanthus impetiginosus</name>
    <dbReference type="NCBI Taxonomy" id="429701"/>
    <lineage>
        <taxon>Eukaryota</taxon>
        <taxon>Viridiplantae</taxon>
        <taxon>Streptophyta</taxon>
        <taxon>Embryophyta</taxon>
        <taxon>Tracheophyta</taxon>
        <taxon>Spermatophyta</taxon>
        <taxon>Magnoliopsida</taxon>
        <taxon>eudicotyledons</taxon>
        <taxon>Gunneridae</taxon>
        <taxon>Pentapetalae</taxon>
        <taxon>asterids</taxon>
        <taxon>lamiids</taxon>
        <taxon>Lamiales</taxon>
        <taxon>Bignoniaceae</taxon>
        <taxon>Crescentiina</taxon>
        <taxon>Tabebuia alliance</taxon>
        <taxon>Handroanthus</taxon>
    </lineage>
</organism>
<dbReference type="InterPro" id="IPR025836">
    <property type="entry name" value="Zn_knuckle_CX2CX4HX4C"/>
</dbReference>
<evidence type="ECO:0000259" key="1">
    <source>
        <dbReference type="Pfam" id="PF14392"/>
    </source>
</evidence>
<dbReference type="EMBL" id="NKXS01007431">
    <property type="protein sequence ID" value="PIM99691.1"/>
    <property type="molecule type" value="Genomic_DNA"/>
</dbReference>
<name>A0A2G9G3C5_9LAMI</name>
<dbReference type="Proteomes" id="UP000231279">
    <property type="component" value="Unassembled WGS sequence"/>
</dbReference>
<dbReference type="Pfam" id="PF14392">
    <property type="entry name" value="zf-CCHC_4"/>
    <property type="match status" value="1"/>
</dbReference>
<reference evidence="3" key="1">
    <citation type="journal article" date="2018" name="Gigascience">
        <title>Genome assembly of the Pink Ipe (Handroanthus impetiginosus, Bignoniaceae), a highly valued, ecologically keystone Neotropical timber forest tree.</title>
        <authorList>
            <person name="Silva-Junior O.B."/>
            <person name="Grattapaglia D."/>
            <person name="Novaes E."/>
            <person name="Collevatti R.G."/>
        </authorList>
    </citation>
    <scope>NUCLEOTIDE SEQUENCE [LARGE SCALE GENOMIC DNA]</scope>
    <source>
        <strain evidence="3">cv. UFG-1</strain>
    </source>
</reference>
<sequence>MAFQDLKFDVTEFWVQASNILVKCMTEDTTRGIGDEIGSFVSTHIGSERLKWHEFLRIHILMSLNKPLAQSALFQINLSHFLHIQLWYERLVDFCYLCGLLDHKKETCDLATSNIPTKRPLFREYLSANNEAKTRFN</sequence>
<dbReference type="InterPro" id="IPR040256">
    <property type="entry name" value="At4g02000-like"/>
</dbReference>
<comment type="caution">
    <text evidence="2">The sequence shown here is derived from an EMBL/GenBank/DDBJ whole genome shotgun (WGS) entry which is preliminary data.</text>
</comment>
<keyword evidence="3" id="KW-1185">Reference proteome</keyword>
<accession>A0A2G9G3C5</accession>
<dbReference type="AlphaFoldDB" id="A0A2G9G3C5"/>
<evidence type="ECO:0000313" key="2">
    <source>
        <dbReference type="EMBL" id="PIM99691.1"/>
    </source>
</evidence>
<dbReference type="PANTHER" id="PTHR31286:SF167">
    <property type="entry name" value="OS09G0268800 PROTEIN"/>
    <property type="match status" value="1"/>
</dbReference>
<dbReference type="OrthoDB" id="914285at2759"/>
<dbReference type="PANTHER" id="PTHR31286">
    <property type="entry name" value="GLYCINE-RICH CELL WALL STRUCTURAL PROTEIN 1.8-LIKE"/>
    <property type="match status" value="1"/>
</dbReference>
<proteinExistence type="predicted"/>
<gene>
    <name evidence="2" type="ORF">CDL12_27810</name>
</gene>
<evidence type="ECO:0000313" key="3">
    <source>
        <dbReference type="Proteomes" id="UP000231279"/>
    </source>
</evidence>